<dbReference type="KEGG" id="rbc:BN938_2901"/>
<dbReference type="PANTHER" id="PTHR30217:SF10">
    <property type="entry name" value="23S RRNA 5-HYDROXYCYTIDINE C2501 SYNTHASE"/>
    <property type="match status" value="1"/>
</dbReference>
<sequence>MVELLSPAANLKSGLAAVEAGADALYVGAEVFGARQKAGNSLEDIGQLCRRAHLFGVRVYLTVNTVLYDRELCRAEELIWQAWQSGVDALIVQDMGLLEMSLPPVELHASTQTFNLTPDKVRWLEDVGFQRVVLERSLSVKEIRKIREATNVELEAFVHGAICVGYSGQCYLSEALCHRSGNRGACAQPCRSRWNLYRSGRLIEQNKALLSVSDMNLSERLAELVDAGVTSLKIEGRLKDENYVVNNTAYYSNKINELGFERVSKGTSTALFTPDPAKSFSRRFSTFLFDKRKPTTSLLNGTSGEFIGKIVAIGRDYIELDRNFSINNGDGLSFAASGTNVNASEGRRIFPNAMNDIELGVEVYRNFDNSFEPSAVRKIDVDIEFLDGIIVAKDSTELTAHIEYQYDELANNSERAAENIRVAMGKGGDTIFNIVEVEIKKTPFLPISKLNDLRRNLLGELTQKRFDQYQRPIRKTTIAHPELPVAKIDYRYNVTNRLSRQFYEKCGAIQVEQGYELEAARGAELMRTRHCIRRELGLCGDQESLYIENNGRRFILEFDCRECEMMIINYGRNSKNSF</sequence>
<dbReference type="PROSITE" id="PS01276">
    <property type="entry name" value="PEPTIDASE_U32"/>
    <property type="match status" value="1"/>
</dbReference>
<reference evidence="2 3" key="1">
    <citation type="journal article" date="2015" name="Genome Announc.">
        <title>Complete Genome Sequence of the Novel Leech Symbiont Mucinivorans hirudinis M3T.</title>
        <authorList>
            <person name="Nelson M.C."/>
            <person name="Bomar L."/>
            <person name="Graf J."/>
        </authorList>
    </citation>
    <scope>NUCLEOTIDE SEQUENCE [LARGE SCALE GENOMIC DNA]</scope>
    <source>
        <strain evidence="3">M3</strain>
    </source>
</reference>
<evidence type="ECO:0000313" key="3">
    <source>
        <dbReference type="Proteomes" id="UP000027616"/>
    </source>
</evidence>
<name>A0A060RBE1_9BACT</name>
<evidence type="ECO:0000313" key="2">
    <source>
        <dbReference type="EMBL" id="CDN32966.1"/>
    </source>
</evidence>
<feature type="domain" description="Peptidase U32 collagenase" evidence="1">
    <location>
        <begin position="363"/>
        <end position="465"/>
    </location>
</feature>
<dbReference type="Pfam" id="PF01136">
    <property type="entry name" value="Peptidase_U32"/>
    <property type="match status" value="1"/>
</dbReference>
<dbReference type="Proteomes" id="UP000027616">
    <property type="component" value="Chromosome I"/>
</dbReference>
<organism evidence="2 3">
    <name type="scientific">Mucinivorans hirudinis</name>
    <dbReference type="NCBI Taxonomy" id="1433126"/>
    <lineage>
        <taxon>Bacteria</taxon>
        <taxon>Pseudomonadati</taxon>
        <taxon>Bacteroidota</taxon>
        <taxon>Bacteroidia</taxon>
        <taxon>Bacteroidales</taxon>
        <taxon>Rikenellaceae</taxon>
        <taxon>Mucinivorans</taxon>
    </lineage>
</organism>
<dbReference type="PANTHER" id="PTHR30217">
    <property type="entry name" value="PEPTIDASE U32 FAMILY"/>
    <property type="match status" value="1"/>
</dbReference>
<proteinExistence type="predicted"/>
<protein>
    <submittedName>
        <fullName evidence="2">Putative collagenase</fullName>
    </submittedName>
</protein>
<keyword evidence="3" id="KW-1185">Reference proteome</keyword>
<accession>A0A060RBE1</accession>
<dbReference type="OrthoDB" id="9807498at2"/>
<dbReference type="InterPro" id="IPR001539">
    <property type="entry name" value="Peptidase_U32"/>
</dbReference>
<evidence type="ECO:0000259" key="1">
    <source>
        <dbReference type="Pfam" id="PF12392"/>
    </source>
</evidence>
<dbReference type="InterPro" id="IPR051454">
    <property type="entry name" value="RNA/ubiquinone_mod_enzymes"/>
</dbReference>
<dbReference type="Pfam" id="PF12392">
    <property type="entry name" value="DUF3656"/>
    <property type="match status" value="1"/>
</dbReference>
<gene>
    <name evidence="2" type="ORF">BN938_2901</name>
</gene>
<dbReference type="EMBL" id="HG934468">
    <property type="protein sequence ID" value="CDN32966.1"/>
    <property type="molecule type" value="Genomic_DNA"/>
</dbReference>
<dbReference type="AlphaFoldDB" id="A0A060RBE1"/>
<dbReference type="PATRIC" id="fig|1433126.3.peg.2870"/>
<dbReference type="InterPro" id="IPR020988">
    <property type="entry name" value="Pept_U32_collagenase"/>
</dbReference>
<dbReference type="HOGENOM" id="CLU_011540_5_0_10"/>
<dbReference type="eggNOG" id="COG0826">
    <property type="taxonomic scope" value="Bacteria"/>
</dbReference>
<dbReference type="STRING" id="1433126.BN938_2901"/>